<proteinExistence type="predicted"/>
<dbReference type="PANTHER" id="PTHR47286">
    <property type="entry name" value="F3I6.9 PROTEIN"/>
    <property type="match status" value="1"/>
</dbReference>
<evidence type="ECO:0000313" key="1">
    <source>
        <dbReference type="EMBL" id="KOM57274.1"/>
    </source>
</evidence>
<dbReference type="EMBL" id="CM003381">
    <property type="protein sequence ID" value="KOM57274.1"/>
    <property type="molecule type" value="Genomic_DNA"/>
</dbReference>
<dbReference type="AlphaFoldDB" id="A0A0L9VR85"/>
<accession>A0A0L9VR85</accession>
<dbReference type="Gramene" id="KOM57274">
    <property type="protein sequence ID" value="KOM57274"/>
    <property type="gene ID" value="LR48_Vigan11g030600"/>
</dbReference>
<protein>
    <submittedName>
        <fullName evidence="1">Uncharacterized protein</fullName>
    </submittedName>
</protein>
<reference evidence="2" key="1">
    <citation type="journal article" date="2015" name="Proc. Natl. Acad. Sci. U.S.A.">
        <title>Genome sequencing of adzuki bean (Vigna angularis) provides insight into high starch and low fat accumulation and domestication.</title>
        <authorList>
            <person name="Yang K."/>
            <person name="Tian Z."/>
            <person name="Chen C."/>
            <person name="Luo L."/>
            <person name="Zhao B."/>
            <person name="Wang Z."/>
            <person name="Yu L."/>
            <person name="Li Y."/>
            <person name="Sun Y."/>
            <person name="Li W."/>
            <person name="Chen Y."/>
            <person name="Li Y."/>
            <person name="Zhang Y."/>
            <person name="Ai D."/>
            <person name="Zhao J."/>
            <person name="Shang C."/>
            <person name="Ma Y."/>
            <person name="Wu B."/>
            <person name="Wang M."/>
            <person name="Gao L."/>
            <person name="Sun D."/>
            <person name="Zhang P."/>
            <person name="Guo F."/>
            <person name="Wang W."/>
            <person name="Li Y."/>
            <person name="Wang J."/>
            <person name="Varshney R.K."/>
            <person name="Wang J."/>
            <person name="Ling H.Q."/>
            <person name="Wan P."/>
        </authorList>
    </citation>
    <scope>NUCLEOTIDE SEQUENCE</scope>
    <source>
        <strain evidence="2">cv. Jingnong 6</strain>
    </source>
</reference>
<dbReference type="PANTHER" id="PTHR47286:SF2">
    <property type="entry name" value="F3I6.9 PROTEIN"/>
    <property type="match status" value="1"/>
</dbReference>
<evidence type="ECO:0000313" key="2">
    <source>
        <dbReference type="Proteomes" id="UP000053144"/>
    </source>
</evidence>
<organism evidence="1 2">
    <name type="scientific">Phaseolus angularis</name>
    <name type="common">Azuki bean</name>
    <name type="synonym">Vigna angularis</name>
    <dbReference type="NCBI Taxonomy" id="3914"/>
    <lineage>
        <taxon>Eukaryota</taxon>
        <taxon>Viridiplantae</taxon>
        <taxon>Streptophyta</taxon>
        <taxon>Embryophyta</taxon>
        <taxon>Tracheophyta</taxon>
        <taxon>Spermatophyta</taxon>
        <taxon>Magnoliopsida</taxon>
        <taxon>eudicotyledons</taxon>
        <taxon>Gunneridae</taxon>
        <taxon>Pentapetalae</taxon>
        <taxon>rosids</taxon>
        <taxon>fabids</taxon>
        <taxon>Fabales</taxon>
        <taxon>Fabaceae</taxon>
        <taxon>Papilionoideae</taxon>
        <taxon>50 kb inversion clade</taxon>
        <taxon>NPAAA clade</taxon>
        <taxon>indigoferoid/millettioid clade</taxon>
        <taxon>Phaseoleae</taxon>
        <taxon>Vigna</taxon>
    </lineage>
</organism>
<name>A0A0L9VR85_PHAAN</name>
<gene>
    <name evidence="1" type="ORF">LR48_Vigan11g030600</name>
</gene>
<sequence length="212" mass="24131">MGDKDIVKRAFKPFQNSFNQLKASYEDKSSIKKQVPSRGTVSKVPTSTALRKENGRSPFFWASQLGPCFCKIEAIRGLSSNWINGSLVWDTWHGRHYRKAVAAESRSHTPWPVPMEAREEIAMKMTELRWRLKLCASMEFAISGEIDLGFPAVSSFSKFEIDDEDTRMEMLPWLTSYPRGGCTKEIREDDGGRSWSVATMKMTQMVTSLHPP</sequence>
<dbReference type="Proteomes" id="UP000053144">
    <property type="component" value="Chromosome 11"/>
</dbReference>